<evidence type="ECO:0000313" key="4">
    <source>
        <dbReference type="Proteomes" id="UP000281553"/>
    </source>
</evidence>
<evidence type="ECO:0000256" key="2">
    <source>
        <dbReference type="SAM" id="SignalP"/>
    </source>
</evidence>
<feature type="region of interest" description="Disordered" evidence="1">
    <location>
        <begin position="21"/>
        <end position="64"/>
    </location>
</feature>
<gene>
    <name evidence="3" type="ORF">DILT_LOCUS18766</name>
</gene>
<accession>A0A3P7RFE6</accession>
<dbReference type="AlphaFoldDB" id="A0A3P7RFE6"/>
<feature type="signal peptide" evidence="2">
    <location>
        <begin position="1"/>
        <end position="18"/>
    </location>
</feature>
<dbReference type="Proteomes" id="UP000281553">
    <property type="component" value="Unassembled WGS sequence"/>
</dbReference>
<sequence>MKAQICLLLLTAIVLGNCQEATEETETEEPMGNVTDAGDDSTEGQGETKELEGAAWVTKGYKKW</sequence>
<protein>
    <submittedName>
        <fullName evidence="3">Uncharacterized protein</fullName>
    </submittedName>
</protein>
<reference evidence="3 4" key="1">
    <citation type="submission" date="2018-11" db="EMBL/GenBank/DDBJ databases">
        <authorList>
            <consortium name="Pathogen Informatics"/>
        </authorList>
    </citation>
    <scope>NUCLEOTIDE SEQUENCE [LARGE SCALE GENOMIC DNA]</scope>
</reference>
<organism evidence="3 4">
    <name type="scientific">Dibothriocephalus latus</name>
    <name type="common">Fish tapeworm</name>
    <name type="synonym">Diphyllobothrium latum</name>
    <dbReference type="NCBI Taxonomy" id="60516"/>
    <lineage>
        <taxon>Eukaryota</taxon>
        <taxon>Metazoa</taxon>
        <taxon>Spiralia</taxon>
        <taxon>Lophotrochozoa</taxon>
        <taxon>Platyhelminthes</taxon>
        <taxon>Cestoda</taxon>
        <taxon>Eucestoda</taxon>
        <taxon>Diphyllobothriidea</taxon>
        <taxon>Diphyllobothriidae</taxon>
        <taxon>Dibothriocephalus</taxon>
    </lineage>
</organism>
<evidence type="ECO:0000313" key="3">
    <source>
        <dbReference type="EMBL" id="VDN42212.1"/>
    </source>
</evidence>
<keyword evidence="4" id="KW-1185">Reference proteome</keyword>
<feature type="chain" id="PRO_5018148424" evidence="2">
    <location>
        <begin position="19"/>
        <end position="64"/>
    </location>
</feature>
<evidence type="ECO:0000256" key="1">
    <source>
        <dbReference type="SAM" id="MobiDB-lite"/>
    </source>
</evidence>
<name>A0A3P7RFE6_DIBLA</name>
<dbReference type="EMBL" id="UYRU01103972">
    <property type="protein sequence ID" value="VDN42212.1"/>
    <property type="molecule type" value="Genomic_DNA"/>
</dbReference>
<keyword evidence="2" id="KW-0732">Signal</keyword>
<proteinExistence type="predicted"/>